<keyword evidence="7" id="KW-0813">Transport</keyword>
<dbReference type="InterPro" id="IPR049278">
    <property type="entry name" value="MS_channel_C"/>
</dbReference>
<protein>
    <recommendedName>
        <fullName evidence="7">Small-conductance mechanosensitive channel</fullName>
    </recommendedName>
</protein>
<comment type="caution">
    <text evidence="10">The sequence shown here is derived from an EMBL/GenBank/DDBJ whole genome shotgun (WGS) entry which is preliminary data.</text>
</comment>
<dbReference type="InterPro" id="IPR010920">
    <property type="entry name" value="LSM_dom_sf"/>
</dbReference>
<dbReference type="Gene3D" id="1.10.287.1260">
    <property type="match status" value="1"/>
</dbReference>
<evidence type="ECO:0000259" key="8">
    <source>
        <dbReference type="Pfam" id="PF00924"/>
    </source>
</evidence>
<dbReference type="OrthoDB" id="9814206at2"/>
<dbReference type="EMBL" id="MDDS01000010">
    <property type="protein sequence ID" value="ODP38924.1"/>
    <property type="molecule type" value="Genomic_DNA"/>
</dbReference>
<dbReference type="Proteomes" id="UP000094487">
    <property type="component" value="Unassembled WGS sequence"/>
</dbReference>
<dbReference type="AlphaFoldDB" id="A0A1E3LYW7"/>
<dbReference type="InterPro" id="IPR006685">
    <property type="entry name" value="MscS_channel_2nd"/>
</dbReference>
<dbReference type="Pfam" id="PF00924">
    <property type="entry name" value="MS_channel_2nd"/>
    <property type="match status" value="1"/>
</dbReference>
<dbReference type="PANTHER" id="PTHR30221">
    <property type="entry name" value="SMALL-CONDUCTANCE MECHANOSENSITIVE CHANNEL"/>
    <property type="match status" value="1"/>
</dbReference>
<evidence type="ECO:0000256" key="2">
    <source>
        <dbReference type="ARBA" id="ARBA00008017"/>
    </source>
</evidence>
<keyword evidence="11" id="KW-1185">Reference proteome</keyword>
<dbReference type="GO" id="GO:0008381">
    <property type="term" value="F:mechanosensitive monoatomic ion channel activity"/>
    <property type="evidence" value="ECO:0007669"/>
    <property type="project" value="InterPro"/>
</dbReference>
<keyword evidence="6 7" id="KW-0472">Membrane</keyword>
<dbReference type="Pfam" id="PF21082">
    <property type="entry name" value="MS_channel_3rd"/>
    <property type="match status" value="1"/>
</dbReference>
<keyword evidence="3" id="KW-1003">Cell membrane</keyword>
<dbReference type="InterPro" id="IPR023408">
    <property type="entry name" value="MscS_beta-dom_sf"/>
</dbReference>
<dbReference type="InterPro" id="IPR008910">
    <property type="entry name" value="MSC_TM_helix"/>
</dbReference>
<evidence type="ECO:0000256" key="3">
    <source>
        <dbReference type="ARBA" id="ARBA00022475"/>
    </source>
</evidence>
<feature type="transmembrane region" description="Helical" evidence="7">
    <location>
        <begin position="59"/>
        <end position="84"/>
    </location>
</feature>
<evidence type="ECO:0000256" key="7">
    <source>
        <dbReference type="RuleBase" id="RU369025"/>
    </source>
</evidence>
<comment type="caution">
    <text evidence="7">Lacks conserved residue(s) required for the propagation of feature annotation.</text>
</comment>
<keyword evidence="7" id="KW-0406">Ion transport</keyword>
<evidence type="ECO:0000256" key="6">
    <source>
        <dbReference type="ARBA" id="ARBA00023136"/>
    </source>
</evidence>
<comment type="subunit">
    <text evidence="7">Homoheptamer.</text>
</comment>
<proteinExistence type="inferred from homology"/>
<accession>A0A1E3LYW7</accession>
<reference evidence="10 11" key="1">
    <citation type="submission" date="2016-08" db="EMBL/GenBank/DDBJ databases">
        <title>Draft genome of the agarase producing Sphingomonas sp. MCT13.</title>
        <authorList>
            <person name="D'Andrea M.M."/>
            <person name="Rossolini G.M."/>
            <person name="Thaller M.C."/>
        </authorList>
    </citation>
    <scope>NUCLEOTIDE SEQUENCE [LARGE SCALE GENOMIC DNA]</scope>
    <source>
        <strain evidence="10 11">MCT13</strain>
    </source>
</reference>
<feature type="domain" description="Mechanosensitive ion channel MscS" evidence="8">
    <location>
        <begin position="109"/>
        <end position="171"/>
    </location>
</feature>
<name>A0A1E3LYW7_9SPHN</name>
<evidence type="ECO:0000313" key="11">
    <source>
        <dbReference type="Proteomes" id="UP000094487"/>
    </source>
</evidence>
<keyword evidence="7" id="KW-0407">Ion channel</keyword>
<evidence type="ECO:0000256" key="4">
    <source>
        <dbReference type="ARBA" id="ARBA00022692"/>
    </source>
</evidence>
<keyword evidence="7" id="KW-0997">Cell inner membrane</keyword>
<keyword evidence="4 7" id="KW-0812">Transmembrane</keyword>
<dbReference type="Pfam" id="PF05552">
    <property type="entry name" value="MS_channel_1st_1"/>
    <property type="match status" value="1"/>
</dbReference>
<organism evidence="10 11">
    <name type="scientific">Sphingomonas turrisvirgatae</name>
    <dbReference type="NCBI Taxonomy" id="1888892"/>
    <lineage>
        <taxon>Bacteria</taxon>
        <taxon>Pseudomonadati</taxon>
        <taxon>Pseudomonadota</taxon>
        <taxon>Alphaproteobacteria</taxon>
        <taxon>Sphingomonadales</taxon>
        <taxon>Sphingomonadaceae</taxon>
        <taxon>Sphingomonas</taxon>
    </lineage>
</organism>
<feature type="domain" description="Mechanosensitive ion channel MscS C-terminal" evidence="9">
    <location>
        <begin position="183"/>
        <end position="266"/>
    </location>
</feature>
<gene>
    <name evidence="10" type="ORF">BFL28_12755</name>
</gene>
<dbReference type="Gene3D" id="3.30.70.100">
    <property type="match status" value="1"/>
</dbReference>
<keyword evidence="5 7" id="KW-1133">Transmembrane helix</keyword>
<dbReference type="InterPro" id="IPR011066">
    <property type="entry name" value="MscS_channel_C_sf"/>
</dbReference>
<feature type="transmembrane region" description="Helical" evidence="7">
    <location>
        <begin position="90"/>
        <end position="122"/>
    </location>
</feature>
<comment type="function">
    <text evidence="7">Mechanosensitive channel that participates in the regulation of osmotic pressure changes within the cell, opening in response to stretch forces in the membrane lipid bilayer, without the need for other proteins. Contributes to normal resistance to hypoosmotic shock. Forms an ion channel of 1.0 nanosiemens conductance with a slight preference for anions.</text>
</comment>
<dbReference type="SUPFAM" id="SSF50182">
    <property type="entry name" value="Sm-like ribonucleoproteins"/>
    <property type="match status" value="1"/>
</dbReference>
<dbReference type="InterPro" id="IPR045275">
    <property type="entry name" value="MscS_archaea/bacteria_type"/>
</dbReference>
<dbReference type="GO" id="GO:0005886">
    <property type="term" value="C:plasma membrane"/>
    <property type="evidence" value="ECO:0007669"/>
    <property type="project" value="UniProtKB-SubCell"/>
</dbReference>
<dbReference type="PANTHER" id="PTHR30221:SF1">
    <property type="entry name" value="SMALL-CONDUCTANCE MECHANOSENSITIVE CHANNEL"/>
    <property type="match status" value="1"/>
</dbReference>
<dbReference type="InterPro" id="IPR011014">
    <property type="entry name" value="MscS_channel_TM-2"/>
</dbReference>
<dbReference type="SUPFAM" id="SSF82861">
    <property type="entry name" value="Mechanosensitive channel protein MscS (YggB), transmembrane region"/>
    <property type="match status" value="1"/>
</dbReference>
<dbReference type="Gene3D" id="2.30.30.60">
    <property type="match status" value="1"/>
</dbReference>
<comment type="similarity">
    <text evidence="2 7">Belongs to the MscS (TC 1.A.23) family.</text>
</comment>
<evidence type="ECO:0000259" key="9">
    <source>
        <dbReference type="Pfam" id="PF21082"/>
    </source>
</evidence>
<comment type="subcellular location">
    <subcellularLocation>
        <location evidence="7">Cell inner membrane</location>
        <topology evidence="7">Multi-pass membrane protein</topology>
    </subcellularLocation>
    <subcellularLocation>
        <location evidence="1">Cell membrane</location>
        <topology evidence="1">Multi-pass membrane protein</topology>
    </subcellularLocation>
</comment>
<evidence type="ECO:0000313" key="10">
    <source>
        <dbReference type="EMBL" id="ODP38924.1"/>
    </source>
</evidence>
<dbReference type="SUPFAM" id="SSF82689">
    <property type="entry name" value="Mechanosensitive channel protein MscS (YggB), C-terminal domain"/>
    <property type="match status" value="1"/>
</dbReference>
<feature type="transmembrane region" description="Helical" evidence="7">
    <location>
        <begin position="21"/>
        <end position="39"/>
    </location>
</feature>
<sequence>MDLVNILGQRLREMLAEFIRIMPQLAIGLLILLVTWIAAKFARRIADRLLGRTHVRATLINLAETLVSVVIWVVGLMIASSIVLPGVTPASLLAVVGLGSVAVGFAFKDIFENFLAGVLIMLRRKMRIGDVIECEAVEGKVEHITLRDTHLRHLSNELVLVPNAYLFKNPVKILTDEATRRHEVEIGVANDTDLDEAASVIEAAVRSSEGVDAERRIDVLAKEFGDSSINFLVRWWAGSTPYEAHRSRDAVVRSIKRALDEAGIEIPFPYRTLTFKEPLALTRAMKPQVELESSARRDDSNDAP</sequence>
<evidence type="ECO:0000256" key="1">
    <source>
        <dbReference type="ARBA" id="ARBA00004651"/>
    </source>
</evidence>
<dbReference type="STRING" id="1888892.BFL28_12755"/>
<evidence type="ECO:0000256" key="5">
    <source>
        <dbReference type="ARBA" id="ARBA00022989"/>
    </source>
</evidence>